<keyword evidence="2" id="KW-0378">Hydrolase</keyword>
<dbReference type="AlphaFoldDB" id="A0A150WJK0"/>
<dbReference type="PANTHER" id="PTHR21432:SF20">
    <property type="entry name" value="ACETYL-COA HYDROLASE"/>
    <property type="match status" value="1"/>
</dbReference>
<protein>
    <submittedName>
        <fullName evidence="2">Acetyl-CoA hydrolase</fullName>
    </submittedName>
</protein>
<evidence type="ECO:0000259" key="1">
    <source>
        <dbReference type="Pfam" id="PF13336"/>
    </source>
</evidence>
<evidence type="ECO:0000313" key="2">
    <source>
        <dbReference type="EMBL" id="KYG63967.1"/>
    </source>
</evidence>
<proteinExistence type="predicted"/>
<dbReference type="Proteomes" id="UP000075320">
    <property type="component" value="Unassembled WGS sequence"/>
</dbReference>
<dbReference type="Gene3D" id="3.40.1080.10">
    <property type="entry name" value="Glutaconate Coenzyme A-transferase"/>
    <property type="match status" value="1"/>
</dbReference>
<dbReference type="EMBL" id="LUKE01000003">
    <property type="protein sequence ID" value="KYG63967.1"/>
    <property type="molecule type" value="Genomic_DNA"/>
</dbReference>
<dbReference type="InterPro" id="IPR037171">
    <property type="entry name" value="NagB/RpiA_transferase-like"/>
</dbReference>
<dbReference type="RefSeq" id="WP_061835892.1">
    <property type="nucleotide sequence ID" value="NZ_LUKE01000003.1"/>
</dbReference>
<dbReference type="SUPFAM" id="SSF100950">
    <property type="entry name" value="NagB/RpiA/CoA transferase-like"/>
    <property type="match status" value="1"/>
</dbReference>
<comment type="caution">
    <text evidence="2">The sequence shown here is derived from an EMBL/GenBank/DDBJ whole genome shotgun (WGS) entry which is preliminary data.</text>
</comment>
<accession>A0A150WJK0</accession>
<dbReference type="Gene3D" id="3.30.750.70">
    <property type="entry name" value="4-hydroxybutyrate coenzyme like domains"/>
    <property type="match status" value="1"/>
</dbReference>
<gene>
    <name evidence="2" type="ORF">AZI86_14250</name>
</gene>
<evidence type="ECO:0000313" key="3">
    <source>
        <dbReference type="Proteomes" id="UP000075320"/>
    </source>
</evidence>
<dbReference type="GO" id="GO:0016787">
    <property type="term" value="F:hydrolase activity"/>
    <property type="evidence" value="ECO:0007669"/>
    <property type="project" value="UniProtKB-KW"/>
</dbReference>
<dbReference type="GO" id="GO:0008775">
    <property type="term" value="F:acetate CoA-transferase activity"/>
    <property type="evidence" value="ECO:0007669"/>
    <property type="project" value="InterPro"/>
</dbReference>
<dbReference type="PANTHER" id="PTHR21432">
    <property type="entry name" value="ACETYL-COA HYDROLASE-RELATED"/>
    <property type="match status" value="1"/>
</dbReference>
<dbReference type="InterPro" id="IPR046433">
    <property type="entry name" value="ActCoA_hydro"/>
</dbReference>
<feature type="domain" description="Acetyl-CoA hydrolase/transferase C-terminal" evidence="1">
    <location>
        <begin position="341"/>
        <end position="503"/>
    </location>
</feature>
<name>A0A150WJK0_BDEBC</name>
<dbReference type="Gene3D" id="3.40.1080.20">
    <property type="entry name" value="Acetyl-CoA hydrolase/transferase C-terminal domain"/>
    <property type="match status" value="1"/>
</dbReference>
<dbReference type="InterPro" id="IPR026888">
    <property type="entry name" value="AcetylCoA_hyd_C"/>
</dbReference>
<sequence>MKRLQSLAEAEDLIFNSLGNAIHMATPLGLGKPNQLINQVFDRAARSPQTRLKIFTALSLDFADPASDIEARFLGPFYKRHFGDDYPHLKYVRAVQKNQLPKNISLHEFYFQAGAFLKSYQAQQNYISLNYTHVAPAILQHDINVVVQLISKSAKGPGYSLSCNPDLTLDVIDLYKKHGKSILKIGVVHPDLPYVGGDAEVAEDFFDAILESDEINHQLFALPKTSADEIEHMIGFYASHLVKDGGTLQIGIGSLSDALVHSTIMRHERNDLYKRIGQQLGLSSVNATDFYREPFKTGLYGTSEMLMDGFMHLRKAGILIREIFDHDEKARRYLHGAFYLGSKDFYAWLRGLKGPDHEGLSMTRVSKINDLYDPHEMALRRQRKDARFFNTCMSVTLLGGAASDTLEDGNVVSGVGGQYNFVAMAHELENAQSILMLRSVREKNGKRFSNIIPMHGQLTIPRHLRDIVITEYGIAFLRGESDETVIQRLIEISDSEFQGELIEWAKKNKKLSVSYELPERAKNNTPAKVKSFIQGFQKEGVFAAFPFGSDYTEEEIAVGKALLKLKHATLGKRIGILLGGLLPSAKSFDRELDRLDLKSPKSVKEIFFQKLVLGALGKIG</sequence>
<organism evidence="2 3">
    <name type="scientific">Bdellovibrio bacteriovorus</name>
    <dbReference type="NCBI Taxonomy" id="959"/>
    <lineage>
        <taxon>Bacteria</taxon>
        <taxon>Pseudomonadati</taxon>
        <taxon>Bdellovibrionota</taxon>
        <taxon>Bdellovibrionia</taxon>
        <taxon>Bdellovibrionales</taxon>
        <taxon>Pseudobdellovibrionaceae</taxon>
        <taxon>Bdellovibrio</taxon>
    </lineage>
</organism>
<reference evidence="2 3" key="1">
    <citation type="submission" date="2016-03" db="EMBL/GenBank/DDBJ databases">
        <authorList>
            <person name="Ploux O."/>
        </authorList>
    </citation>
    <scope>NUCLEOTIDE SEQUENCE [LARGE SCALE GENOMIC DNA]</scope>
    <source>
        <strain evidence="2 3">R0</strain>
    </source>
</reference>
<keyword evidence="3" id="KW-1185">Reference proteome</keyword>
<dbReference type="GO" id="GO:0006083">
    <property type="term" value="P:acetate metabolic process"/>
    <property type="evidence" value="ECO:0007669"/>
    <property type="project" value="InterPro"/>
</dbReference>
<dbReference type="Pfam" id="PF13336">
    <property type="entry name" value="AcetylCoA_hyd_C"/>
    <property type="match status" value="1"/>
</dbReference>
<dbReference type="InterPro" id="IPR038460">
    <property type="entry name" value="AcetylCoA_hyd_C_sf"/>
</dbReference>
<dbReference type="OrthoDB" id="9801795at2"/>